<dbReference type="InterPro" id="IPR003848">
    <property type="entry name" value="DUF218"/>
</dbReference>
<dbReference type="AlphaFoldDB" id="A0A6A6U2E6"/>
<evidence type="ECO:0000313" key="2">
    <source>
        <dbReference type="EMBL" id="KAF2665826.1"/>
    </source>
</evidence>
<name>A0A6A6U2E6_9PEZI</name>
<reference evidence="2" key="1">
    <citation type="journal article" date="2020" name="Stud. Mycol.">
        <title>101 Dothideomycetes genomes: a test case for predicting lifestyles and emergence of pathogens.</title>
        <authorList>
            <person name="Haridas S."/>
            <person name="Albert R."/>
            <person name="Binder M."/>
            <person name="Bloem J."/>
            <person name="Labutti K."/>
            <person name="Salamov A."/>
            <person name="Andreopoulos B."/>
            <person name="Baker S."/>
            <person name="Barry K."/>
            <person name="Bills G."/>
            <person name="Bluhm B."/>
            <person name="Cannon C."/>
            <person name="Castanera R."/>
            <person name="Culley D."/>
            <person name="Daum C."/>
            <person name="Ezra D."/>
            <person name="Gonzalez J."/>
            <person name="Henrissat B."/>
            <person name="Kuo A."/>
            <person name="Liang C."/>
            <person name="Lipzen A."/>
            <person name="Lutzoni F."/>
            <person name="Magnuson J."/>
            <person name="Mondo S."/>
            <person name="Nolan M."/>
            <person name="Ohm R."/>
            <person name="Pangilinan J."/>
            <person name="Park H.-J."/>
            <person name="Ramirez L."/>
            <person name="Alfaro M."/>
            <person name="Sun H."/>
            <person name="Tritt A."/>
            <person name="Yoshinaga Y."/>
            <person name="Zwiers L.-H."/>
            <person name="Turgeon B."/>
            <person name="Goodwin S."/>
            <person name="Spatafora J."/>
            <person name="Crous P."/>
            <person name="Grigoriev I."/>
        </authorList>
    </citation>
    <scope>NUCLEOTIDE SEQUENCE</scope>
    <source>
        <strain evidence="2">CBS 115976</strain>
    </source>
</reference>
<gene>
    <name evidence="2" type="ORF">BT63DRAFT_428772</name>
</gene>
<sequence length="176" mass="19275">MPYILFILGSPNSPDGILSPTSENRITRAIEIQTKYPEMIIMATGGFGSHFNTSPTPHRELLHQCLLRNGAVIDAASPKDLLSSNTVEDATMILEFSSSHHVERFGVLTSKFHMTRCQFIFECLAGLDVVDLFTAADPPSLAPDVLEHETTALDSLKAQGCVIVEGVPYPHKKLPE</sequence>
<organism evidence="2 3">
    <name type="scientific">Microthyrium microscopicum</name>
    <dbReference type="NCBI Taxonomy" id="703497"/>
    <lineage>
        <taxon>Eukaryota</taxon>
        <taxon>Fungi</taxon>
        <taxon>Dikarya</taxon>
        <taxon>Ascomycota</taxon>
        <taxon>Pezizomycotina</taxon>
        <taxon>Dothideomycetes</taxon>
        <taxon>Dothideomycetes incertae sedis</taxon>
        <taxon>Microthyriales</taxon>
        <taxon>Microthyriaceae</taxon>
        <taxon>Microthyrium</taxon>
    </lineage>
</organism>
<dbReference type="Proteomes" id="UP000799302">
    <property type="component" value="Unassembled WGS sequence"/>
</dbReference>
<dbReference type="EMBL" id="MU004240">
    <property type="protein sequence ID" value="KAF2665826.1"/>
    <property type="molecule type" value="Genomic_DNA"/>
</dbReference>
<dbReference type="CDD" id="cd06259">
    <property type="entry name" value="YdcF-like"/>
    <property type="match status" value="1"/>
</dbReference>
<protein>
    <recommendedName>
        <fullName evidence="1">DUF218 domain-containing protein</fullName>
    </recommendedName>
</protein>
<accession>A0A6A6U2E6</accession>
<evidence type="ECO:0000259" key="1">
    <source>
        <dbReference type="Pfam" id="PF02698"/>
    </source>
</evidence>
<evidence type="ECO:0000313" key="3">
    <source>
        <dbReference type="Proteomes" id="UP000799302"/>
    </source>
</evidence>
<dbReference type="Pfam" id="PF02698">
    <property type="entry name" value="DUF218"/>
    <property type="match status" value="1"/>
</dbReference>
<feature type="domain" description="DUF218" evidence="1">
    <location>
        <begin position="7"/>
        <end position="140"/>
    </location>
</feature>
<proteinExistence type="predicted"/>
<keyword evidence="3" id="KW-1185">Reference proteome</keyword>